<comment type="caution">
    <text evidence="3">The sequence shown here is derived from an EMBL/GenBank/DDBJ whole genome shotgun (WGS) entry which is preliminary data.</text>
</comment>
<evidence type="ECO:0000256" key="2">
    <source>
        <dbReference type="SAM" id="Phobius"/>
    </source>
</evidence>
<feature type="coiled-coil region" evidence="1">
    <location>
        <begin position="101"/>
        <end position="186"/>
    </location>
</feature>
<dbReference type="EMBL" id="JBHSWB010000001">
    <property type="protein sequence ID" value="MFC6660100.1"/>
    <property type="molecule type" value="Genomic_DNA"/>
</dbReference>
<gene>
    <name evidence="3" type="ORF">ACFP90_06835</name>
</gene>
<organism evidence="3 4">
    <name type="scientific">Deinococcus multiflagellatus</name>
    <dbReference type="NCBI Taxonomy" id="1656887"/>
    <lineage>
        <taxon>Bacteria</taxon>
        <taxon>Thermotogati</taxon>
        <taxon>Deinococcota</taxon>
        <taxon>Deinococci</taxon>
        <taxon>Deinococcales</taxon>
        <taxon>Deinococcaceae</taxon>
        <taxon>Deinococcus</taxon>
    </lineage>
</organism>
<keyword evidence="2" id="KW-0812">Transmembrane</keyword>
<sequence>MPQPDLNSRASLNVSDFRKGAQSMLTDLRAIHEMAKKIGTIRITADLSAGKDIQRTTASVRAALSTMVPTDMQDRISGLFGGFDTGLKSAKASAGAFQAEAQAVRAQINQLSNAVDITRRRFQQGLGEATPEEVAELTREMNRLTDELNQVGVTAKRVFGEYSNEMKAVEQANARAQTTAAAARGEISRLGLASQVKLGAGEALAQYGAQANVTAFNLFNLTKATDNARIASGLFDKTVQKTGQSTAVAEKAVDALQDKLGVTEDAAREGIRGLLRQEFTLQQANKALIGAGASAIAAGKSAQEGMSAFVDAITSGTSARLNEVGISENLSTFLQKEATMRKTNVDALDKQARAAAALNLITTATNDEVEDLEALLGGVTGNMSAATREFSEASKTMGQAFIPVVTNGIRVATRFLDVFNAMPPVVQNATALLLASTVALGLLATPVASLVTLWQGLTASMASRAAAQGWKLWRPAQRA</sequence>
<evidence type="ECO:0008006" key="5">
    <source>
        <dbReference type="Google" id="ProtNLM"/>
    </source>
</evidence>
<protein>
    <recommendedName>
        <fullName evidence="5">Phage tail tape measure protein</fullName>
    </recommendedName>
</protein>
<proteinExistence type="predicted"/>
<name>A0ABW1ZJX0_9DEIO</name>
<keyword evidence="1" id="KW-0175">Coiled coil</keyword>
<keyword evidence="4" id="KW-1185">Reference proteome</keyword>
<reference evidence="4" key="1">
    <citation type="journal article" date="2019" name="Int. J. Syst. Evol. Microbiol.">
        <title>The Global Catalogue of Microorganisms (GCM) 10K type strain sequencing project: providing services to taxonomists for standard genome sequencing and annotation.</title>
        <authorList>
            <consortium name="The Broad Institute Genomics Platform"/>
            <consortium name="The Broad Institute Genome Sequencing Center for Infectious Disease"/>
            <person name="Wu L."/>
            <person name="Ma J."/>
        </authorList>
    </citation>
    <scope>NUCLEOTIDE SEQUENCE [LARGE SCALE GENOMIC DNA]</scope>
    <source>
        <strain evidence="4">CCUG 63830</strain>
    </source>
</reference>
<dbReference type="RefSeq" id="WP_380054942.1">
    <property type="nucleotide sequence ID" value="NZ_JBHSWB010000001.1"/>
</dbReference>
<accession>A0ABW1ZJX0</accession>
<keyword evidence="2" id="KW-1133">Transmembrane helix</keyword>
<evidence type="ECO:0000256" key="1">
    <source>
        <dbReference type="SAM" id="Coils"/>
    </source>
</evidence>
<evidence type="ECO:0000313" key="3">
    <source>
        <dbReference type="EMBL" id="MFC6660100.1"/>
    </source>
</evidence>
<dbReference type="Proteomes" id="UP001596317">
    <property type="component" value="Unassembled WGS sequence"/>
</dbReference>
<keyword evidence="2" id="KW-0472">Membrane</keyword>
<feature type="transmembrane region" description="Helical" evidence="2">
    <location>
        <begin position="431"/>
        <end position="454"/>
    </location>
</feature>
<evidence type="ECO:0000313" key="4">
    <source>
        <dbReference type="Proteomes" id="UP001596317"/>
    </source>
</evidence>